<evidence type="ECO:0000313" key="13">
    <source>
        <dbReference type="EMBL" id="KAH8988576.1"/>
    </source>
</evidence>
<dbReference type="GO" id="GO:0006465">
    <property type="term" value="P:signal peptide processing"/>
    <property type="evidence" value="ECO:0007669"/>
    <property type="project" value="InterPro"/>
</dbReference>
<keyword evidence="9" id="KW-0472">Membrane</keyword>
<keyword evidence="7" id="KW-1133">Transmembrane helix</keyword>
<keyword evidence="8 11" id="KW-0496">Mitochondrion</keyword>
<keyword evidence="4" id="KW-0812">Transmembrane</keyword>
<comment type="subcellular location">
    <subcellularLocation>
        <location evidence="1">Mitochondrion inner membrane</location>
        <topology evidence="1">Single-pass membrane protein</topology>
    </subcellularLocation>
</comment>
<gene>
    <name evidence="13" type="ORF">EDB92DRAFT_1800495</name>
</gene>
<evidence type="ECO:0000256" key="6">
    <source>
        <dbReference type="ARBA" id="ARBA00022801"/>
    </source>
</evidence>
<evidence type="ECO:0000256" key="5">
    <source>
        <dbReference type="ARBA" id="ARBA00022792"/>
    </source>
</evidence>
<evidence type="ECO:0000256" key="3">
    <source>
        <dbReference type="ARBA" id="ARBA00022670"/>
    </source>
</evidence>
<dbReference type="InterPro" id="IPR019533">
    <property type="entry name" value="Peptidase_S26"/>
</dbReference>
<comment type="similarity">
    <text evidence="2">Belongs to the peptidase S26 family. IMP2 subfamily.</text>
</comment>
<keyword evidence="14" id="KW-1185">Reference proteome</keyword>
<evidence type="ECO:0000313" key="14">
    <source>
        <dbReference type="Proteomes" id="UP001201163"/>
    </source>
</evidence>
<dbReference type="Gene3D" id="2.10.109.10">
    <property type="entry name" value="Umud Fragment, subunit A"/>
    <property type="match status" value="1"/>
</dbReference>
<evidence type="ECO:0000256" key="8">
    <source>
        <dbReference type="ARBA" id="ARBA00023128"/>
    </source>
</evidence>
<dbReference type="GO" id="GO:0006627">
    <property type="term" value="P:protein processing involved in protein targeting to mitochondrion"/>
    <property type="evidence" value="ECO:0007669"/>
    <property type="project" value="InterPro"/>
</dbReference>
<dbReference type="Pfam" id="PF10502">
    <property type="entry name" value="Peptidase_S26"/>
    <property type="match status" value="1"/>
</dbReference>
<dbReference type="InterPro" id="IPR037730">
    <property type="entry name" value="IMP2"/>
</dbReference>
<proteinExistence type="inferred from homology"/>
<keyword evidence="3 11" id="KW-0645">Protease</keyword>
<dbReference type="GO" id="GO:0004252">
    <property type="term" value="F:serine-type endopeptidase activity"/>
    <property type="evidence" value="ECO:0007669"/>
    <property type="project" value="InterPro"/>
</dbReference>
<evidence type="ECO:0000259" key="12">
    <source>
        <dbReference type="Pfam" id="PF10502"/>
    </source>
</evidence>
<evidence type="ECO:0000256" key="1">
    <source>
        <dbReference type="ARBA" id="ARBA00004434"/>
    </source>
</evidence>
<accession>A0AAD4QC81</accession>
<keyword evidence="6 11" id="KW-0378">Hydrolase</keyword>
<dbReference type="PANTHER" id="PTHR46041:SF2">
    <property type="entry name" value="MITOCHONDRIAL INNER MEMBRANE PROTEASE SUBUNIT 2"/>
    <property type="match status" value="1"/>
</dbReference>
<reference evidence="13" key="1">
    <citation type="submission" date="2022-01" db="EMBL/GenBank/DDBJ databases">
        <title>Comparative genomics reveals a dynamic genome evolution in the ectomycorrhizal milk-cap (Lactarius) mushrooms.</title>
        <authorList>
            <consortium name="DOE Joint Genome Institute"/>
            <person name="Lebreton A."/>
            <person name="Tang N."/>
            <person name="Kuo A."/>
            <person name="LaButti K."/>
            <person name="Drula E."/>
            <person name="Barry K."/>
            <person name="Clum A."/>
            <person name="Lipzen A."/>
            <person name="Mousain D."/>
            <person name="Ng V."/>
            <person name="Wang R."/>
            <person name="Wang X."/>
            <person name="Dai Y."/>
            <person name="Henrissat B."/>
            <person name="Grigoriev I.V."/>
            <person name="Guerin-Laguette A."/>
            <person name="Yu F."/>
            <person name="Martin F.M."/>
        </authorList>
    </citation>
    <scope>NUCLEOTIDE SEQUENCE</scope>
    <source>
        <strain evidence="13">QP</strain>
    </source>
</reference>
<evidence type="ECO:0000256" key="7">
    <source>
        <dbReference type="ARBA" id="ARBA00022989"/>
    </source>
</evidence>
<sequence length="203" mass="22781">MRAAGHFFRNAGRFSHSGPKSSWTWKNRFSANNNPAVRWVWSTLFWLPTFTVFTQVGCTIRAVTGDSMQPTLNPDPSRPRDVALFNRWSIVMKRRYERGDVVAFRSPQEHGKLLVKRLVALPGDKVKTLPPYSDVEVVVPEGHGWLEGDASFNSEDSNHFGPVPLALIDSKLTYVVWPPKRLGAITSHTIGTQSERVVALPLS</sequence>
<dbReference type="InterPro" id="IPR000223">
    <property type="entry name" value="Pept_S26A_signal_pept_1"/>
</dbReference>
<evidence type="ECO:0000256" key="11">
    <source>
        <dbReference type="RuleBase" id="RU362041"/>
    </source>
</evidence>
<dbReference type="PANTHER" id="PTHR46041">
    <property type="entry name" value="MITOCHONDRIAL INNER MEMBRANE PROTEASE SUBUNIT 2"/>
    <property type="match status" value="1"/>
</dbReference>
<dbReference type="CDD" id="cd06530">
    <property type="entry name" value="S26_SPase_I"/>
    <property type="match status" value="1"/>
</dbReference>
<organism evidence="13 14">
    <name type="scientific">Lactarius akahatsu</name>
    <dbReference type="NCBI Taxonomy" id="416441"/>
    <lineage>
        <taxon>Eukaryota</taxon>
        <taxon>Fungi</taxon>
        <taxon>Dikarya</taxon>
        <taxon>Basidiomycota</taxon>
        <taxon>Agaricomycotina</taxon>
        <taxon>Agaricomycetes</taxon>
        <taxon>Russulales</taxon>
        <taxon>Russulaceae</taxon>
        <taxon>Lactarius</taxon>
    </lineage>
</organism>
<dbReference type="NCBIfam" id="TIGR02227">
    <property type="entry name" value="sigpep_I_bact"/>
    <property type="match status" value="1"/>
</dbReference>
<evidence type="ECO:0000256" key="4">
    <source>
        <dbReference type="ARBA" id="ARBA00022692"/>
    </source>
</evidence>
<dbReference type="FunFam" id="2.10.109.10:FF:000005">
    <property type="entry name" value="Mitochondrial inner membrane protease subunit"/>
    <property type="match status" value="1"/>
</dbReference>
<comment type="caution">
    <text evidence="13">The sequence shown here is derived from an EMBL/GenBank/DDBJ whole genome shotgun (WGS) entry which is preliminary data.</text>
</comment>
<feature type="domain" description="Peptidase S26" evidence="12">
    <location>
        <begin position="38"/>
        <end position="127"/>
    </location>
</feature>
<dbReference type="SUPFAM" id="SSF51306">
    <property type="entry name" value="LexA/Signal peptidase"/>
    <property type="match status" value="1"/>
</dbReference>
<dbReference type="GO" id="GO:0042720">
    <property type="term" value="C:mitochondrial inner membrane peptidase complex"/>
    <property type="evidence" value="ECO:0007669"/>
    <property type="project" value="InterPro"/>
</dbReference>
<dbReference type="InterPro" id="IPR036286">
    <property type="entry name" value="LexA/Signal_pep-like_sf"/>
</dbReference>
<keyword evidence="5 11" id="KW-0999">Mitochondrion inner membrane</keyword>
<dbReference type="EMBL" id="JAKELL010000041">
    <property type="protein sequence ID" value="KAH8988576.1"/>
    <property type="molecule type" value="Genomic_DNA"/>
</dbReference>
<protein>
    <recommendedName>
        <fullName evidence="11">Mitochondrial inner membrane protease subunit</fullName>
        <ecNumber evidence="11">3.4.21.-</ecNumber>
    </recommendedName>
</protein>
<name>A0AAD4QC81_9AGAM</name>
<dbReference type="AlphaFoldDB" id="A0AAD4QC81"/>
<evidence type="ECO:0000256" key="10">
    <source>
        <dbReference type="PIRSR" id="PIRSR600223-1"/>
    </source>
</evidence>
<dbReference type="PRINTS" id="PR00727">
    <property type="entry name" value="LEADERPTASE"/>
</dbReference>
<dbReference type="EC" id="3.4.21.-" evidence="11"/>
<evidence type="ECO:0000256" key="9">
    <source>
        <dbReference type="ARBA" id="ARBA00023136"/>
    </source>
</evidence>
<feature type="active site" evidence="10">
    <location>
        <position position="67"/>
    </location>
</feature>
<dbReference type="Proteomes" id="UP001201163">
    <property type="component" value="Unassembled WGS sequence"/>
</dbReference>
<evidence type="ECO:0000256" key="2">
    <source>
        <dbReference type="ARBA" id="ARBA00007066"/>
    </source>
</evidence>
<feature type="active site" evidence="10">
    <location>
        <position position="116"/>
    </location>
</feature>